<evidence type="ECO:0000256" key="1">
    <source>
        <dbReference type="SAM" id="MobiDB-lite"/>
    </source>
</evidence>
<feature type="region of interest" description="Disordered" evidence="1">
    <location>
        <begin position="117"/>
        <end position="171"/>
    </location>
</feature>
<evidence type="ECO:0008006" key="4">
    <source>
        <dbReference type="Google" id="ProtNLM"/>
    </source>
</evidence>
<feature type="compositionally biased region" description="Pro residues" evidence="1">
    <location>
        <begin position="122"/>
        <end position="135"/>
    </location>
</feature>
<feature type="compositionally biased region" description="Pro residues" evidence="1">
    <location>
        <begin position="153"/>
        <end position="164"/>
    </location>
</feature>
<evidence type="ECO:0000313" key="2">
    <source>
        <dbReference type="EMBL" id="MCK8679456.1"/>
    </source>
</evidence>
<gene>
    <name evidence="2" type="ORF">M1O15_19070</name>
</gene>
<name>A0ABT0IDT6_9ACTN</name>
<evidence type="ECO:0000313" key="3">
    <source>
        <dbReference type="Proteomes" id="UP001522868"/>
    </source>
</evidence>
<comment type="caution">
    <text evidence="2">The sequence shown here is derived from an EMBL/GenBank/DDBJ whole genome shotgun (WGS) entry which is preliminary data.</text>
</comment>
<sequence>MDMRHAARRADQMLDATFAAIIPEVAWSHHITTTSSCVVKRRRKIMTVISPQRLGSFLGVVQRHWTKSGYEITSVNKSRDMPAIFARSPDGFQLALNVGYAGQASFEVATPCVAKSPVDAPRTPPNGPAYPPGEIPTPNVHSAFWSAGTPLSSPSPSPTPPPPSRRSTGGP</sequence>
<reference evidence="2 3" key="1">
    <citation type="submission" date="2022-04" db="EMBL/GenBank/DDBJ databases">
        <title>Streptomyces sp. nov. LCR6-01 isolated from Lichen of Dirinaria sp.</title>
        <authorList>
            <person name="Kanchanasin P."/>
            <person name="Tanasupawat S."/>
            <person name="Phongsopitanun W."/>
        </authorList>
    </citation>
    <scope>NUCLEOTIDE SEQUENCE [LARGE SCALE GENOMIC DNA]</scope>
    <source>
        <strain evidence="2 3">LCR6-01</strain>
    </source>
</reference>
<dbReference type="EMBL" id="JALPTH010000018">
    <property type="protein sequence ID" value="MCK8679456.1"/>
    <property type="molecule type" value="Genomic_DNA"/>
</dbReference>
<organism evidence="2 3">
    <name type="scientific">Streptomyces lichenis</name>
    <dbReference type="NCBI Taxonomy" id="2306967"/>
    <lineage>
        <taxon>Bacteria</taxon>
        <taxon>Bacillati</taxon>
        <taxon>Actinomycetota</taxon>
        <taxon>Actinomycetes</taxon>
        <taxon>Kitasatosporales</taxon>
        <taxon>Streptomycetaceae</taxon>
        <taxon>Streptomyces</taxon>
    </lineage>
</organism>
<accession>A0ABT0IDT6</accession>
<dbReference type="Proteomes" id="UP001522868">
    <property type="component" value="Unassembled WGS sequence"/>
</dbReference>
<proteinExistence type="predicted"/>
<keyword evidence="3" id="KW-1185">Reference proteome</keyword>
<protein>
    <recommendedName>
        <fullName evidence="4">DUF4304 domain-containing protein</fullName>
    </recommendedName>
</protein>